<dbReference type="Pfam" id="PF01135">
    <property type="entry name" value="PCMT"/>
    <property type="match status" value="1"/>
</dbReference>
<evidence type="ECO:0000313" key="2">
    <source>
        <dbReference type="EMBL" id="KFZ36987.1"/>
    </source>
</evidence>
<organism evidence="2 3">
    <name type="scientific">Shewanella mangrovi</name>
    <dbReference type="NCBI Taxonomy" id="1515746"/>
    <lineage>
        <taxon>Bacteria</taxon>
        <taxon>Pseudomonadati</taxon>
        <taxon>Pseudomonadota</taxon>
        <taxon>Gammaproteobacteria</taxon>
        <taxon>Alteromonadales</taxon>
        <taxon>Shewanellaceae</taxon>
        <taxon>Shewanella</taxon>
    </lineage>
</organism>
<dbReference type="InterPro" id="IPR029063">
    <property type="entry name" value="SAM-dependent_MTases_sf"/>
</dbReference>
<sequence length="264" mass="28841">MKPFSPALRRTLSPTLPLMAALLLTPAFASVAADNSQAVAKAVANVQTLLKAPFHQAELEQDKSRLPVKMVQFLNITPGMTVMDLGAGGGYSTEILSAAVGDKGTVYAQNNHHLEQMASGKIIQQLYSRIEAGKLDNVKAEIWEMDAIPLHNQLDLVFWGNNIHDYYHSIGEQGTLAILKNVYAALKPGATFAVVDHIGTAGNDNAKLHRIQPELIKAVLEKAGFVDAETSDIYHNAADSHELSVFDKQIFGHTDRYFIKVKKP</sequence>
<dbReference type="EMBL" id="JPEO01000010">
    <property type="protein sequence ID" value="KFZ36987.1"/>
    <property type="molecule type" value="Genomic_DNA"/>
</dbReference>
<dbReference type="SUPFAM" id="SSF53335">
    <property type="entry name" value="S-adenosyl-L-methionine-dependent methyltransferases"/>
    <property type="match status" value="1"/>
</dbReference>
<proteinExistence type="predicted"/>
<reference evidence="2 3" key="1">
    <citation type="submission" date="2014-06" db="EMBL/GenBank/DDBJ databases">
        <title>Shewanella sp. YQH10.</title>
        <authorList>
            <person name="Liu Y."/>
            <person name="Zeng R."/>
        </authorList>
    </citation>
    <scope>NUCLEOTIDE SEQUENCE [LARGE SCALE GENOMIC DNA]</scope>
    <source>
        <strain evidence="2 3">YQH10</strain>
    </source>
</reference>
<evidence type="ECO:0000256" key="1">
    <source>
        <dbReference type="SAM" id="SignalP"/>
    </source>
</evidence>
<comment type="caution">
    <text evidence="2">The sequence shown here is derived from an EMBL/GenBank/DDBJ whole genome shotgun (WGS) entry which is preliminary data.</text>
</comment>
<keyword evidence="3" id="KW-1185">Reference proteome</keyword>
<dbReference type="eggNOG" id="COG4798">
    <property type="taxonomic scope" value="Bacteria"/>
</dbReference>
<dbReference type="AlphaFoldDB" id="A0A094JCM5"/>
<dbReference type="Proteomes" id="UP000029264">
    <property type="component" value="Unassembled WGS sequence"/>
</dbReference>
<accession>A0A094JCM5</accession>
<protein>
    <recommendedName>
        <fullName evidence="4">Methyltransferase type 11</fullName>
    </recommendedName>
</protein>
<name>A0A094JCM5_9GAMM</name>
<feature type="signal peptide" evidence="1">
    <location>
        <begin position="1"/>
        <end position="29"/>
    </location>
</feature>
<evidence type="ECO:0008006" key="4">
    <source>
        <dbReference type="Google" id="ProtNLM"/>
    </source>
</evidence>
<dbReference type="STRING" id="1515746.HR45_13155"/>
<feature type="chain" id="PRO_5001900114" description="Methyltransferase type 11" evidence="1">
    <location>
        <begin position="30"/>
        <end position="264"/>
    </location>
</feature>
<evidence type="ECO:0000313" key="3">
    <source>
        <dbReference type="Proteomes" id="UP000029264"/>
    </source>
</evidence>
<dbReference type="Gene3D" id="3.40.50.150">
    <property type="entry name" value="Vaccinia Virus protein VP39"/>
    <property type="match status" value="1"/>
</dbReference>
<keyword evidence="1" id="KW-0732">Signal</keyword>
<gene>
    <name evidence="2" type="ORF">HR45_13155</name>
</gene>